<accession>A0AAE0PU15</accession>
<proteinExistence type="predicted"/>
<name>A0AAE0PU15_9TELE</name>
<dbReference type="AlphaFoldDB" id="A0AAE0PU15"/>
<sequence length="77" mass="8746">MCTETMEEFRYRSDSLSPATKCISIGHVVHYVGCTSRCFTPYTVHFARLAKRSTPDYTFPGEVYTQNLSRSALKITS</sequence>
<comment type="caution">
    <text evidence="1">The sequence shown here is derived from an EMBL/GenBank/DDBJ whole genome shotgun (WGS) entry which is preliminary data.</text>
</comment>
<evidence type="ECO:0000313" key="2">
    <source>
        <dbReference type="Proteomes" id="UP001274896"/>
    </source>
</evidence>
<keyword evidence="2" id="KW-1185">Reference proteome</keyword>
<protein>
    <submittedName>
        <fullName evidence="1">Uncharacterized protein</fullName>
    </submittedName>
</protein>
<evidence type="ECO:0000313" key="1">
    <source>
        <dbReference type="EMBL" id="KAK3507188.1"/>
    </source>
</evidence>
<reference evidence="1" key="1">
    <citation type="submission" date="2023-06" db="EMBL/GenBank/DDBJ databases">
        <title>Male Hemibagrus guttatus genome.</title>
        <authorList>
            <person name="Bian C."/>
        </authorList>
    </citation>
    <scope>NUCLEOTIDE SEQUENCE</scope>
    <source>
        <strain evidence="1">Male_cb2023</strain>
        <tissue evidence="1">Muscle</tissue>
    </source>
</reference>
<dbReference type="Proteomes" id="UP001274896">
    <property type="component" value="Unassembled WGS sequence"/>
</dbReference>
<organism evidence="1 2">
    <name type="scientific">Hemibagrus guttatus</name>
    <dbReference type="NCBI Taxonomy" id="175788"/>
    <lineage>
        <taxon>Eukaryota</taxon>
        <taxon>Metazoa</taxon>
        <taxon>Chordata</taxon>
        <taxon>Craniata</taxon>
        <taxon>Vertebrata</taxon>
        <taxon>Euteleostomi</taxon>
        <taxon>Actinopterygii</taxon>
        <taxon>Neopterygii</taxon>
        <taxon>Teleostei</taxon>
        <taxon>Ostariophysi</taxon>
        <taxon>Siluriformes</taxon>
        <taxon>Bagridae</taxon>
        <taxon>Hemibagrus</taxon>
    </lineage>
</organism>
<gene>
    <name evidence="1" type="ORF">QTP70_009531</name>
</gene>
<dbReference type="EMBL" id="JAUCMX010000029">
    <property type="protein sequence ID" value="KAK3507188.1"/>
    <property type="molecule type" value="Genomic_DNA"/>
</dbReference>